<dbReference type="EMBL" id="JBHFPV010000001">
    <property type="protein sequence ID" value="MFH6602825.1"/>
    <property type="molecule type" value="Genomic_DNA"/>
</dbReference>
<protein>
    <submittedName>
        <fullName evidence="1">Uncharacterized protein</fullName>
    </submittedName>
</protein>
<accession>A0ACC7LHY9</accession>
<keyword evidence="2" id="KW-1185">Reference proteome</keyword>
<dbReference type="Proteomes" id="UP001595191">
    <property type="component" value="Unassembled WGS sequence"/>
</dbReference>
<name>A0ACC7LHY9_9FLAO</name>
<gene>
    <name evidence="1" type="ORF">ACEZ3G_05010</name>
</gene>
<reference evidence="1" key="1">
    <citation type="submission" date="2024-09" db="EMBL/GenBank/DDBJ databases">
        <authorList>
            <person name="Liu J."/>
        </authorList>
    </citation>
    <scope>NUCLEOTIDE SEQUENCE</scope>
    <source>
        <strain evidence="1">NBU2967</strain>
    </source>
</reference>
<organism evidence="1 2">
    <name type="scientific">Meishania litoralis</name>
    <dbReference type="NCBI Taxonomy" id="3434685"/>
    <lineage>
        <taxon>Bacteria</taxon>
        <taxon>Pseudomonadati</taxon>
        <taxon>Bacteroidota</taxon>
        <taxon>Flavobacteriia</taxon>
        <taxon>Flavobacteriales</taxon>
        <taxon>Flavobacteriaceae</taxon>
        <taxon>Meishania</taxon>
    </lineage>
</organism>
<comment type="caution">
    <text evidence="1">The sequence shown here is derived from an EMBL/GenBank/DDBJ whole genome shotgun (WGS) entry which is preliminary data.</text>
</comment>
<evidence type="ECO:0000313" key="2">
    <source>
        <dbReference type="Proteomes" id="UP001595191"/>
    </source>
</evidence>
<evidence type="ECO:0000313" key="1">
    <source>
        <dbReference type="EMBL" id="MFH6602825.1"/>
    </source>
</evidence>
<proteinExistence type="predicted"/>
<sequence>MATKKRHWLWNMLAIITVIVCVLVLSAHFKNWTKVKPDQLQILSGFYYKEIKYSDLDSILMVERIPPMERLNGFSAFDKGKGIYREFKDSLTDKKVYVFVDNFSNQKIRLVKKDASQLFVNLKDSTETADLFRFLHTKMEESTALNQ</sequence>